<organism evidence="2 3">
    <name type="scientific">Amanita muscaria (strain Koide BX008)</name>
    <dbReference type="NCBI Taxonomy" id="946122"/>
    <lineage>
        <taxon>Eukaryota</taxon>
        <taxon>Fungi</taxon>
        <taxon>Dikarya</taxon>
        <taxon>Basidiomycota</taxon>
        <taxon>Agaricomycotina</taxon>
        <taxon>Agaricomycetes</taxon>
        <taxon>Agaricomycetidae</taxon>
        <taxon>Agaricales</taxon>
        <taxon>Pluteineae</taxon>
        <taxon>Amanitaceae</taxon>
        <taxon>Amanita</taxon>
    </lineage>
</organism>
<gene>
    <name evidence="2" type="ORF">M378DRAFT_173290</name>
</gene>
<protein>
    <submittedName>
        <fullName evidence="2">Uncharacterized protein</fullName>
    </submittedName>
</protein>
<feature type="region of interest" description="Disordered" evidence="1">
    <location>
        <begin position="36"/>
        <end position="66"/>
    </location>
</feature>
<evidence type="ECO:0000256" key="1">
    <source>
        <dbReference type="SAM" id="MobiDB-lite"/>
    </source>
</evidence>
<sequence>MTSDCPSLQTITGLHHYVSLDEADVVNEQPVMPVKAGSTYRTGRGDSSQRDGCCEGDIVIPRSIRQ</sequence>
<feature type="compositionally biased region" description="Basic and acidic residues" evidence="1">
    <location>
        <begin position="43"/>
        <end position="53"/>
    </location>
</feature>
<reference evidence="2 3" key="1">
    <citation type="submission" date="2014-04" db="EMBL/GenBank/DDBJ databases">
        <title>Evolutionary Origins and Diversification of the Mycorrhizal Mutualists.</title>
        <authorList>
            <consortium name="DOE Joint Genome Institute"/>
            <consortium name="Mycorrhizal Genomics Consortium"/>
            <person name="Kohler A."/>
            <person name="Kuo A."/>
            <person name="Nagy L.G."/>
            <person name="Floudas D."/>
            <person name="Copeland A."/>
            <person name="Barry K.W."/>
            <person name="Cichocki N."/>
            <person name="Veneault-Fourrey C."/>
            <person name="LaButti K."/>
            <person name="Lindquist E.A."/>
            <person name="Lipzen A."/>
            <person name="Lundell T."/>
            <person name="Morin E."/>
            <person name="Murat C."/>
            <person name="Riley R."/>
            <person name="Ohm R."/>
            <person name="Sun H."/>
            <person name="Tunlid A."/>
            <person name="Henrissat B."/>
            <person name="Grigoriev I.V."/>
            <person name="Hibbett D.S."/>
            <person name="Martin F."/>
        </authorList>
    </citation>
    <scope>NUCLEOTIDE SEQUENCE [LARGE SCALE GENOMIC DNA]</scope>
    <source>
        <strain evidence="2 3">Koide BX008</strain>
    </source>
</reference>
<evidence type="ECO:0000313" key="3">
    <source>
        <dbReference type="Proteomes" id="UP000054549"/>
    </source>
</evidence>
<keyword evidence="3" id="KW-1185">Reference proteome</keyword>
<proteinExistence type="predicted"/>
<dbReference type="EMBL" id="KN818469">
    <property type="protein sequence ID" value="KIL55830.1"/>
    <property type="molecule type" value="Genomic_DNA"/>
</dbReference>
<dbReference type="AlphaFoldDB" id="A0A0C2RZM2"/>
<dbReference type="HOGENOM" id="CLU_2830681_0_0_1"/>
<accession>A0A0C2RZM2</accession>
<dbReference type="Proteomes" id="UP000054549">
    <property type="component" value="Unassembled WGS sequence"/>
</dbReference>
<name>A0A0C2RZM2_AMAMK</name>
<dbReference type="InParanoid" id="A0A0C2RZM2"/>
<evidence type="ECO:0000313" key="2">
    <source>
        <dbReference type="EMBL" id="KIL55830.1"/>
    </source>
</evidence>